<dbReference type="PANTHER" id="PTHR47326:SF1">
    <property type="entry name" value="HTH PSQ-TYPE DOMAIN-CONTAINING PROTEIN"/>
    <property type="match status" value="1"/>
</dbReference>
<name>A0A8X6QLG6_NEPPI</name>
<proteinExistence type="predicted"/>
<dbReference type="PANTHER" id="PTHR47326">
    <property type="entry name" value="TRANSPOSABLE ELEMENT TC3 TRANSPOSASE-LIKE PROTEIN"/>
    <property type="match status" value="1"/>
</dbReference>
<evidence type="ECO:0000313" key="2">
    <source>
        <dbReference type="Proteomes" id="UP000887013"/>
    </source>
</evidence>
<dbReference type="AlphaFoldDB" id="A0A8X6QLG6"/>
<dbReference type="GO" id="GO:0003676">
    <property type="term" value="F:nucleic acid binding"/>
    <property type="evidence" value="ECO:0007669"/>
    <property type="project" value="InterPro"/>
</dbReference>
<keyword evidence="2" id="KW-1185">Reference proteome</keyword>
<dbReference type="OrthoDB" id="8195099at2759"/>
<comment type="caution">
    <text evidence="1">The sequence shown here is derived from an EMBL/GenBank/DDBJ whole genome shotgun (WGS) entry which is preliminary data.</text>
</comment>
<gene>
    <name evidence="1" type="primary">B7P43_G00888</name>
    <name evidence="1" type="ORF">NPIL_497081</name>
</gene>
<dbReference type="Gene3D" id="3.30.420.10">
    <property type="entry name" value="Ribonuclease H-like superfamily/Ribonuclease H"/>
    <property type="match status" value="1"/>
</dbReference>
<evidence type="ECO:0000313" key="1">
    <source>
        <dbReference type="EMBL" id="GFU31381.1"/>
    </source>
</evidence>
<dbReference type="EMBL" id="BMAW01033683">
    <property type="protein sequence ID" value="GFU31381.1"/>
    <property type="molecule type" value="Genomic_DNA"/>
</dbReference>
<reference evidence="1" key="1">
    <citation type="submission" date="2020-08" db="EMBL/GenBank/DDBJ databases">
        <title>Multicomponent nature underlies the extraordinary mechanical properties of spider dragline silk.</title>
        <authorList>
            <person name="Kono N."/>
            <person name="Nakamura H."/>
            <person name="Mori M."/>
            <person name="Yoshida Y."/>
            <person name="Ohtoshi R."/>
            <person name="Malay A.D."/>
            <person name="Moran D.A.P."/>
            <person name="Tomita M."/>
            <person name="Numata K."/>
            <person name="Arakawa K."/>
        </authorList>
    </citation>
    <scope>NUCLEOTIDE SEQUENCE</scope>
</reference>
<sequence>MGCLCKYKSPERLTPSQEVTDRVCTGFQRSQRKSTRRVSREVQISQSVDFKKDAKVIPFKVLVLQNLSDMDEQKRFEFCVDMQLRFENGDFASRLVFTEEATFHINMKVNKQNDRFGGTENPKFPEQHV</sequence>
<organism evidence="1 2">
    <name type="scientific">Nephila pilipes</name>
    <name type="common">Giant wood spider</name>
    <name type="synonym">Nephila maculata</name>
    <dbReference type="NCBI Taxonomy" id="299642"/>
    <lineage>
        <taxon>Eukaryota</taxon>
        <taxon>Metazoa</taxon>
        <taxon>Ecdysozoa</taxon>
        <taxon>Arthropoda</taxon>
        <taxon>Chelicerata</taxon>
        <taxon>Arachnida</taxon>
        <taxon>Araneae</taxon>
        <taxon>Araneomorphae</taxon>
        <taxon>Entelegynae</taxon>
        <taxon>Araneoidea</taxon>
        <taxon>Nephilidae</taxon>
        <taxon>Nephila</taxon>
    </lineage>
</organism>
<accession>A0A8X6QLG6</accession>
<dbReference type="Proteomes" id="UP000887013">
    <property type="component" value="Unassembled WGS sequence"/>
</dbReference>
<protein>
    <submittedName>
        <fullName evidence="1">DUF4817 domain-containing protein</fullName>
    </submittedName>
</protein>
<dbReference type="InterPro" id="IPR036397">
    <property type="entry name" value="RNaseH_sf"/>
</dbReference>